<organism evidence="1 2">
    <name type="scientific">Yersinia pestis</name>
    <dbReference type="NCBI Taxonomy" id="632"/>
    <lineage>
        <taxon>Bacteria</taxon>
        <taxon>Pseudomonadati</taxon>
        <taxon>Pseudomonadota</taxon>
        <taxon>Gammaproteobacteria</taxon>
        <taxon>Enterobacterales</taxon>
        <taxon>Yersiniaceae</taxon>
        <taxon>Yersinia</taxon>
    </lineage>
</organism>
<dbReference type="KEGG" id="ypk:y1912"/>
<gene>
    <name evidence="1" type="ordered locus">y1912</name>
</gene>
<accession>Q8CL77</accession>
<dbReference type="EMBL" id="AE009952">
    <property type="protein sequence ID" value="AAM85479.1"/>
    <property type="molecule type" value="Genomic_DNA"/>
</dbReference>
<evidence type="ECO:0000313" key="2">
    <source>
        <dbReference type="Proteomes" id="UP000002490"/>
    </source>
</evidence>
<evidence type="ECO:0000313" key="1">
    <source>
        <dbReference type="EMBL" id="AAM85479.1"/>
    </source>
</evidence>
<dbReference type="AlphaFoldDB" id="Q8CL77"/>
<dbReference type="Proteomes" id="UP000002490">
    <property type="component" value="Chromosome"/>
</dbReference>
<name>Q8CL77_YERPE</name>
<protein>
    <submittedName>
        <fullName evidence="1">Uncharacterized protein</fullName>
    </submittedName>
</protein>
<reference evidence="1 2" key="1">
    <citation type="journal article" date="2002" name="J. Bacteriol.">
        <title>Genome sequence of Yersinia pestis KIM.</title>
        <authorList>
            <person name="Deng W."/>
            <person name="Burland V."/>
            <person name="Plunkett G.III."/>
            <person name="Boutin A."/>
            <person name="Mayhew G.F."/>
            <person name="Liss P."/>
            <person name="Perna N.T."/>
            <person name="Rose D.J."/>
            <person name="Mau B."/>
            <person name="Zhou S."/>
            <person name="Schwartz D.C."/>
            <person name="Fetherston J.D."/>
            <person name="Lindler L.E."/>
            <person name="Brubaker R.R."/>
            <person name="Plana G.V."/>
            <person name="Straley S.C."/>
            <person name="McDonough K.A."/>
            <person name="Nilles M.L."/>
            <person name="Matson J.S."/>
            <person name="Blattner F.R."/>
            <person name="Perry R.D."/>
        </authorList>
    </citation>
    <scope>NUCLEOTIDE SEQUENCE [LARGE SCALE GENOMIC DNA]</scope>
    <source>
        <strain evidence="2">KIM10+ / Biovar Mediaevalis</strain>
    </source>
</reference>
<dbReference type="HOGENOM" id="CLU_2332970_0_0_6"/>
<sequence>MNTHKIIIFQQILEKKKAACAAFYVGNYSLFWSGTLYPAFQFLPRTESHHTARRYRNILTRFRVTPWTLVLVSQIKIAKARQFDLFAILQSTTYFFEE</sequence>
<proteinExistence type="predicted"/>